<dbReference type="InterPro" id="IPR037925">
    <property type="entry name" value="FlgE/F/G-like"/>
</dbReference>
<evidence type="ECO:0000256" key="4">
    <source>
        <dbReference type="ARBA" id="ARBA00038560"/>
    </source>
</evidence>
<dbReference type="Pfam" id="PF22692">
    <property type="entry name" value="LlgE_F_G_D1"/>
    <property type="match status" value="1"/>
</dbReference>
<dbReference type="PANTHER" id="PTHR30435">
    <property type="entry name" value="FLAGELLAR PROTEIN"/>
    <property type="match status" value="1"/>
</dbReference>
<dbReference type="Proteomes" id="UP000250163">
    <property type="component" value="Chromosome MORIYA"/>
</dbReference>
<dbReference type="EMBL" id="LS483250">
    <property type="protein sequence ID" value="SQD78651.1"/>
    <property type="molecule type" value="Genomic_DNA"/>
</dbReference>
<sequence length="240" mass="24943">MKLLYTALSGAEQSQTAMNIRANNLANVNTNGFKADIARAVAYKIEGAGYATRYLSQSTASGTNFAAGELEKTGRSLDIAIQGEGYIAVQTPGGAEAYTRAGSMTLDSEGRAFINGNAVVADGAQLTFPEYQSIEIGSDGTVTAITLGGAQVQVGLIKLIKPEAGSMVKGQDGLLHLKAGAVGNRAEDVALVSGFLEGSNVNAVTELVASMMVNRQFELQIKMMKTADTLAQKGNQLISG</sequence>
<keyword evidence="11" id="KW-1185">Reference proteome</keyword>
<organism evidence="10 11">
    <name type="scientific">Moritella yayanosii</name>
    <dbReference type="NCBI Taxonomy" id="69539"/>
    <lineage>
        <taxon>Bacteria</taxon>
        <taxon>Pseudomonadati</taxon>
        <taxon>Pseudomonadota</taxon>
        <taxon>Gammaproteobacteria</taxon>
        <taxon>Alteromonadales</taxon>
        <taxon>Moritellaceae</taxon>
        <taxon>Moritella</taxon>
    </lineage>
</organism>
<dbReference type="InterPro" id="IPR053967">
    <property type="entry name" value="LlgE_F_G-like_D1"/>
</dbReference>
<evidence type="ECO:0000256" key="3">
    <source>
        <dbReference type="ARBA" id="ARBA00023143"/>
    </source>
</evidence>
<evidence type="ECO:0000313" key="10">
    <source>
        <dbReference type="EMBL" id="SQD78651.1"/>
    </source>
</evidence>
<feature type="domain" description="Flagellar hook protein FlgE/F/G-like D1" evidence="9">
    <location>
        <begin position="80"/>
        <end position="144"/>
    </location>
</feature>
<evidence type="ECO:0000259" key="8">
    <source>
        <dbReference type="Pfam" id="PF06429"/>
    </source>
</evidence>
<dbReference type="InterPro" id="IPR001444">
    <property type="entry name" value="Flag_bb_rod_N"/>
</dbReference>
<dbReference type="SUPFAM" id="SSF117143">
    <property type="entry name" value="Flagellar hook protein flgE"/>
    <property type="match status" value="1"/>
</dbReference>
<comment type="subcellular location">
    <subcellularLocation>
        <location evidence="1 6">Bacterial flagellum basal body</location>
    </subcellularLocation>
</comment>
<dbReference type="KEGG" id="mya:MORIYA_2173"/>
<dbReference type="RefSeq" id="WP_112714878.1">
    <property type="nucleotide sequence ID" value="NZ_LS483250.1"/>
</dbReference>
<evidence type="ECO:0000256" key="6">
    <source>
        <dbReference type="RuleBase" id="RU362116"/>
    </source>
</evidence>
<dbReference type="OrthoDB" id="9804559at2"/>
<keyword evidence="10" id="KW-0969">Cilium</keyword>
<dbReference type="NCBIfam" id="NF009280">
    <property type="entry name" value="PRK12640.1"/>
    <property type="match status" value="1"/>
</dbReference>
<dbReference type="Pfam" id="PF00460">
    <property type="entry name" value="Flg_bb_rod"/>
    <property type="match status" value="1"/>
</dbReference>
<dbReference type="PANTHER" id="PTHR30435:SF18">
    <property type="entry name" value="FLAGELLAR BASAL-BODY ROD PROTEIN FLGF"/>
    <property type="match status" value="1"/>
</dbReference>
<evidence type="ECO:0000259" key="7">
    <source>
        <dbReference type="Pfam" id="PF00460"/>
    </source>
</evidence>
<keyword evidence="10" id="KW-0966">Cell projection</keyword>
<keyword evidence="10" id="KW-0282">Flagellum</keyword>
<comment type="similarity">
    <text evidence="2 6">Belongs to the flagella basal body rod proteins family.</text>
</comment>
<proteinExistence type="inferred from homology"/>
<evidence type="ECO:0000259" key="9">
    <source>
        <dbReference type="Pfam" id="PF22692"/>
    </source>
</evidence>
<gene>
    <name evidence="10" type="ORF">MORIYA_2173</name>
</gene>
<name>A0A330LRQ5_9GAMM</name>
<evidence type="ECO:0000256" key="5">
    <source>
        <dbReference type="ARBA" id="ARBA00040228"/>
    </source>
</evidence>
<dbReference type="InterPro" id="IPR020013">
    <property type="entry name" value="Flagellar_FlgE/F/G"/>
</dbReference>
<reference evidence="11" key="1">
    <citation type="submission" date="2018-05" db="EMBL/GenBank/DDBJ databases">
        <authorList>
            <person name="Cea G.-C."/>
            <person name="William W."/>
        </authorList>
    </citation>
    <scope>NUCLEOTIDE SEQUENCE [LARGE SCALE GENOMIC DNA]</scope>
    <source>
        <strain evidence="11">DB21MT 5</strain>
    </source>
</reference>
<feature type="domain" description="Flagellar basal-body/hook protein C-terminal" evidence="8">
    <location>
        <begin position="193"/>
        <end position="237"/>
    </location>
</feature>
<evidence type="ECO:0000256" key="1">
    <source>
        <dbReference type="ARBA" id="ARBA00004117"/>
    </source>
</evidence>
<evidence type="ECO:0000256" key="2">
    <source>
        <dbReference type="ARBA" id="ARBA00009677"/>
    </source>
</evidence>
<dbReference type="GO" id="GO:0071978">
    <property type="term" value="P:bacterial-type flagellum-dependent swarming motility"/>
    <property type="evidence" value="ECO:0007669"/>
    <property type="project" value="TreeGrafter"/>
</dbReference>
<dbReference type="NCBIfam" id="TIGR03506">
    <property type="entry name" value="FlgEFG_subfam"/>
    <property type="match status" value="1"/>
</dbReference>
<dbReference type="GO" id="GO:0030694">
    <property type="term" value="C:bacterial-type flagellum basal body, rod"/>
    <property type="evidence" value="ECO:0007669"/>
    <property type="project" value="UniProtKB-UniRule"/>
</dbReference>
<evidence type="ECO:0000313" key="11">
    <source>
        <dbReference type="Proteomes" id="UP000250163"/>
    </source>
</evidence>
<feature type="domain" description="Flagellar basal body rod protein N-terminal" evidence="7">
    <location>
        <begin position="4"/>
        <end position="34"/>
    </location>
</feature>
<dbReference type="InterPro" id="IPR010930">
    <property type="entry name" value="Flg_bb/hook_C_dom"/>
</dbReference>
<keyword evidence="3 6" id="KW-0975">Bacterial flagellum</keyword>
<dbReference type="Pfam" id="PF06429">
    <property type="entry name" value="Flg_bbr_C"/>
    <property type="match status" value="1"/>
</dbReference>
<comment type="subunit">
    <text evidence="4 6">The basal body constitutes a major portion of the flagellar organelle and consists of five rings (E,L,P,S, and M) mounted on a central rod. The rod consists of about 26 subunits of FlgG in the distal portion, and FlgB, FlgC and FlgF are thought to build up the proximal portion of the rod with about 6 subunits each.</text>
</comment>
<dbReference type="AlphaFoldDB" id="A0A330LRQ5"/>
<accession>A0A330LRQ5</accession>
<protein>
    <recommendedName>
        <fullName evidence="5 6">Flagellar basal-body rod protein FlgF</fullName>
    </recommendedName>
</protein>